<accession>A0A0X8G6T5</accession>
<dbReference type="InterPro" id="IPR036249">
    <property type="entry name" value="Thioredoxin-like_sf"/>
</dbReference>
<dbReference type="EMBL" id="CP013355">
    <property type="protein sequence ID" value="AMC11088.1"/>
    <property type="molecule type" value="Genomic_DNA"/>
</dbReference>
<keyword evidence="4" id="KW-1185">Reference proteome</keyword>
<dbReference type="PROSITE" id="PS51257">
    <property type="entry name" value="PROKAR_LIPOPROTEIN"/>
    <property type="match status" value="1"/>
</dbReference>
<reference evidence="4" key="1">
    <citation type="submission" date="2015-12" db="EMBL/GenBank/DDBJ databases">
        <title>Complete genome sequence of Lutibacter profundus strain LP1.</title>
        <authorList>
            <person name="Wissuwa J."/>
            <person name="Le Moine Bauer S."/>
            <person name="Stokke R."/>
            <person name="Dahle H."/>
            <person name="Steen I.H."/>
        </authorList>
    </citation>
    <scope>NUCLEOTIDE SEQUENCE [LARGE SCALE GENOMIC DNA]</scope>
    <source>
        <strain evidence="4">LP1</strain>
    </source>
</reference>
<proteinExistence type="predicted"/>
<dbReference type="OrthoDB" id="5524063at2"/>
<dbReference type="KEGG" id="lut:Lupro_07435"/>
<evidence type="ECO:0000313" key="4">
    <source>
        <dbReference type="Proteomes" id="UP000059672"/>
    </source>
</evidence>
<name>A0A0X8G6T5_9FLAO</name>
<dbReference type="STRING" id="1622118.Lupro_07435"/>
<dbReference type="Proteomes" id="UP000059672">
    <property type="component" value="Chromosome"/>
</dbReference>
<dbReference type="NCBIfam" id="NF040494">
    <property type="entry name" value="nitrored_ArsF"/>
    <property type="match status" value="1"/>
</dbReference>
<keyword evidence="1" id="KW-0732">Signal</keyword>
<dbReference type="Gene3D" id="3.40.30.10">
    <property type="entry name" value="Glutaredoxin"/>
    <property type="match status" value="1"/>
</dbReference>
<evidence type="ECO:0000259" key="2">
    <source>
        <dbReference type="PROSITE" id="PS51352"/>
    </source>
</evidence>
<dbReference type="SUPFAM" id="SSF52833">
    <property type="entry name" value="Thioredoxin-like"/>
    <property type="match status" value="1"/>
</dbReference>
<feature type="chain" id="PRO_5007066286" description="Thioredoxin domain-containing protein" evidence="1">
    <location>
        <begin position="23"/>
        <end position="146"/>
    </location>
</feature>
<evidence type="ECO:0000313" key="3">
    <source>
        <dbReference type="EMBL" id="AMC11088.1"/>
    </source>
</evidence>
<dbReference type="PROSITE" id="PS51352">
    <property type="entry name" value="THIOREDOXIN_2"/>
    <property type="match status" value="1"/>
</dbReference>
<organism evidence="3 4">
    <name type="scientific">Lutibacter profundi</name>
    <dbReference type="NCBI Taxonomy" id="1622118"/>
    <lineage>
        <taxon>Bacteria</taxon>
        <taxon>Pseudomonadati</taxon>
        <taxon>Bacteroidota</taxon>
        <taxon>Flavobacteriia</taxon>
        <taxon>Flavobacteriales</taxon>
        <taxon>Flavobacteriaceae</taxon>
        <taxon>Lutibacter</taxon>
    </lineage>
</organism>
<dbReference type="InterPro" id="IPR013766">
    <property type="entry name" value="Thioredoxin_domain"/>
</dbReference>
<feature type="signal peptide" evidence="1">
    <location>
        <begin position="1"/>
        <end position="22"/>
    </location>
</feature>
<protein>
    <recommendedName>
        <fullName evidence="2">Thioredoxin domain-containing protein</fullName>
    </recommendedName>
</protein>
<dbReference type="InterPro" id="IPR047698">
    <property type="entry name" value="ArsF-like"/>
</dbReference>
<gene>
    <name evidence="3" type="ORF">Lupro_07435</name>
</gene>
<evidence type="ECO:0000256" key="1">
    <source>
        <dbReference type="SAM" id="SignalP"/>
    </source>
</evidence>
<sequence>MKMKYLSILALSLIFISCNGNTQTNKTKEKTQKVANKIEVIDFYSTHRCMTCKAIEANTKYTLDTYFSSELKNKKITFKTVNVDEEENYKLAEKFEATGTALFLNVIVNGKETQIDLTDFAFMKGNDQEVFSMELKSKLEAELKKV</sequence>
<feature type="domain" description="Thioredoxin" evidence="2">
    <location>
        <begin position="4"/>
        <end position="144"/>
    </location>
</feature>
<reference evidence="3 4" key="2">
    <citation type="journal article" date="2016" name="Int. J. Syst. Evol. Microbiol.">
        <title>Lutibacter profundi sp. nov., isolated from a deep-sea hydrothermal system on the Arctic Mid-Ocean Ridge and emended description of the genus Lutibacter.</title>
        <authorList>
            <person name="Le Moine Bauer S."/>
            <person name="Roalkvam I."/>
            <person name="Steen I.H."/>
            <person name="Dahle H."/>
        </authorList>
    </citation>
    <scope>NUCLEOTIDE SEQUENCE [LARGE SCALE GENOMIC DNA]</scope>
    <source>
        <strain evidence="3 4">LP1</strain>
    </source>
</reference>
<dbReference type="AlphaFoldDB" id="A0A0X8G6T5"/>